<dbReference type="EMBL" id="JAUBYV010000003">
    <property type="protein sequence ID" value="KAK2627831.1"/>
    <property type="molecule type" value="Genomic_DNA"/>
</dbReference>
<gene>
    <name evidence="3" type="ORF">QTJ16_002477</name>
</gene>
<feature type="compositionally biased region" description="Basic and acidic residues" evidence="1">
    <location>
        <begin position="422"/>
        <end position="433"/>
    </location>
</feature>
<evidence type="ECO:0000313" key="3">
    <source>
        <dbReference type="EMBL" id="KAK2627831.1"/>
    </source>
</evidence>
<dbReference type="InterPro" id="IPR036638">
    <property type="entry name" value="HLH_DNA-bd_sf"/>
</dbReference>
<accession>A0AAD9T1U5</accession>
<dbReference type="InterPro" id="IPR052099">
    <property type="entry name" value="Regulatory_TF_Diverse"/>
</dbReference>
<dbReference type="PROSITE" id="PS50888">
    <property type="entry name" value="BHLH"/>
    <property type="match status" value="1"/>
</dbReference>
<dbReference type="InterPro" id="IPR011598">
    <property type="entry name" value="bHLH_dom"/>
</dbReference>
<sequence length="450" mass="48553">MSPPQGPGHRISRSSALEQGVSPVSAPRPHQLPADTCPVAMMPWRNLGFQGSDNGVVVAPRSLINTNTDLFDKAFHEGLYLEEWDSWMAWGGATPELLPASVERRESTASTISSPERPCAMGPGTSMVENMEASYAAVTGLPFEDLPFELVETPLTPVSSTCSQSAPTYPVTACYSSQSQVQHELRRPYGAFSPLAAAEERSLDDVTMPHHALSKIEIASTAASSMDPESISPSPAPEVRTRKNKRKSVDLGEQPSTLCQSRKRGHNAIEKRYRTNLNAKIECLRKGVPSLCVSDKISGEGSDGEAVDSKPGKQKYGKAAILTRALEYIRHLESTTQRLGGEVDSLKTRVEAFEKLARSGSINLNGSAVAVMSRSVSTKRETLESVQSDFQQMKARVARSTVKPTARRRGTRPTKAAGEGSLENKGRGKKSDKGVLSASTMKGGQFSAHL</sequence>
<organism evidence="3 4">
    <name type="scientific">Diplocarpon rosae</name>
    <dbReference type="NCBI Taxonomy" id="946125"/>
    <lineage>
        <taxon>Eukaryota</taxon>
        <taxon>Fungi</taxon>
        <taxon>Dikarya</taxon>
        <taxon>Ascomycota</taxon>
        <taxon>Pezizomycotina</taxon>
        <taxon>Leotiomycetes</taxon>
        <taxon>Helotiales</taxon>
        <taxon>Drepanopezizaceae</taxon>
        <taxon>Diplocarpon</taxon>
    </lineage>
</organism>
<keyword evidence="4" id="KW-1185">Reference proteome</keyword>
<dbReference type="SMART" id="SM00353">
    <property type="entry name" value="HLH"/>
    <property type="match status" value="1"/>
</dbReference>
<evidence type="ECO:0000313" key="4">
    <source>
        <dbReference type="Proteomes" id="UP001285354"/>
    </source>
</evidence>
<dbReference type="PANTHER" id="PTHR47336:SF2">
    <property type="entry name" value="TRANSCRIPTION FACTOR HMS1-RELATED"/>
    <property type="match status" value="1"/>
</dbReference>
<dbReference type="Proteomes" id="UP001285354">
    <property type="component" value="Unassembled WGS sequence"/>
</dbReference>
<dbReference type="Gene3D" id="4.10.280.10">
    <property type="entry name" value="Helix-loop-helix DNA-binding domain"/>
    <property type="match status" value="1"/>
</dbReference>
<dbReference type="GO" id="GO:0046983">
    <property type="term" value="F:protein dimerization activity"/>
    <property type="evidence" value="ECO:0007669"/>
    <property type="project" value="InterPro"/>
</dbReference>
<feature type="region of interest" description="Disordered" evidence="1">
    <location>
        <begin position="221"/>
        <end position="265"/>
    </location>
</feature>
<name>A0AAD9T1U5_9HELO</name>
<evidence type="ECO:0000259" key="2">
    <source>
        <dbReference type="PROSITE" id="PS50888"/>
    </source>
</evidence>
<dbReference type="Pfam" id="PF00010">
    <property type="entry name" value="HLH"/>
    <property type="match status" value="1"/>
</dbReference>
<feature type="region of interest" description="Disordered" evidence="1">
    <location>
        <begin position="1"/>
        <end position="34"/>
    </location>
</feature>
<dbReference type="AlphaFoldDB" id="A0AAD9T1U5"/>
<feature type="domain" description="BHLH" evidence="2">
    <location>
        <begin position="261"/>
        <end position="332"/>
    </location>
</feature>
<evidence type="ECO:0000256" key="1">
    <source>
        <dbReference type="SAM" id="MobiDB-lite"/>
    </source>
</evidence>
<feature type="region of interest" description="Disordered" evidence="1">
    <location>
        <begin position="394"/>
        <end position="450"/>
    </location>
</feature>
<dbReference type="SUPFAM" id="SSF47459">
    <property type="entry name" value="HLH, helix-loop-helix DNA-binding domain"/>
    <property type="match status" value="1"/>
</dbReference>
<reference evidence="3" key="1">
    <citation type="submission" date="2023-06" db="EMBL/GenBank/DDBJ databases">
        <title>Draft genome of Marssonina rosae.</title>
        <authorList>
            <person name="Cheng Q."/>
        </authorList>
    </citation>
    <scope>NUCLEOTIDE SEQUENCE</scope>
    <source>
        <strain evidence="3">R4</strain>
    </source>
</reference>
<dbReference type="PANTHER" id="PTHR47336">
    <property type="entry name" value="TRANSCRIPTION FACTOR HMS1-RELATED"/>
    <property type="match status" value="1"/>
</dbReference>
<comment type="caution">
    <text evidence="3">The sequence shown here is derived from an EMBL/GenBank/DDBJ whole genome shotgun (WGS) entry which is preliminary data.</text>
</comment>
<proteinExistence type="predicted"/>
<protein>
    <recommendedName>
        <fullName evidence="2">BHLH domain-containing protein</fullName>
    </recommendedName>
</protein>